<gene>
    <name evidence="2" type="ORF">PCOR1329_LOCUS42337</name>
</gene>
<dbReference type="Proteomes" id="UP001189429">
    <property type="component" value="Unassembled WGS sequence"/>
</dbReference>
<name>A0ABN9TV25_9DINO</name>
<feature type="compositionally biased region" description="Low complexity" evidence="1">
    <location>
        <begin position="67"/>
        <end position="80"/>
    </location>
</feature>
<evidence type="ECO:0000313" key="2">
    <source>
        <dbReference type="EMBL" id="CAK0849715.1"/>
    </source>
</evidence>
<keyword evidence="3" id="KW-1185">Reference proteome</keyword>
<dbReference type="EMBL" id="CAUYUJ010015084">
    <property type="protein sequence ID" value="CAK0849715.1"/>
    <property type="molecule type" value="Genomic_DNA"/>
</dbReference>
<feature type="compositionally biased region" description="Acidic residues" evidence="1">
    <location>
        <begin position="9"/>
        <end position="18"/>
    </location>
</feature>
<reference evidence="2" key="1">
    <citation type="submission" date="2023-10" db="EMBL/GenBank/DDBJ databases">
        <authorList>
            <person name="Chen Y."/>
            <person name="Shah S."/>
            <person name="Dougan E. K."/>
            <person name="Thang M."/>
            <person name="Chan C."/>
        </authorList>
    </citation>
    <scope>NUCLEOTIDE SEQUENCE [LARGE SCALE GENOMIC DNA]</scope>
</reference>
<feature type="compositionally biased region" description="Basic residues" evidence="1">
    <location>
        <begin position="22"/>
        <end position="33"/>
    </location>
</feature>
<sequence>MLKIRVMMEEEEEEEEEEGTWRKTKKSPWHRLRGLAAGAVRARRAPCSQCRPMDGRAPRAPPRRRGGALPSARGGCPALPTGGGPPEGAPRPGARLLEEGPGGAHEERGTEKVTGVPPAAQR</sequence>
<comment type="caution">
    <text evidence="2">The sequence shown here is derived from an EMBL/GenBank/DDBJ whole genome shotgun (WGS) entry which is preliminary data.</text>
</comment>
<proteinExistence type="predicted"/>
<organism evidence="2 3">
    <name type="scientific">Prorocentrum cordatum</name>
    <dbReference type="NCBI Taxonomy" id="2364126"/>
    <lineage>
        <taxon>Eukaryota</taxon>
        <taxon>Sar</taxon>
        <taxon>Alveolata</taxon>
        <taxon>Dinophyceae</taxon>
        <taxon>Prorocentrales</taxon>
        <taxon>Prorocentraceae</taxon>
        <taxon>Prorocentrum</taxon>
    </lineage>
</organism>
<feature type="region of interest" description="Disordered" evidence="1">
    <location>
        <begin position="1"/>
        <end position="122"/>
    </location>
</feature>
<accession>A0ABN9TV25</accession>
<evidence type="ECO:0000256" key="1">
    <source>
        <dbReference type="SAM" id="MobiDB-lite"/>
    </source>
</evidence>
<evidence type="ECO:0000313" key="3">
    <source>
        <dbReference type="Proteomes" id="UP001189429"/>
    </source>
</evidence>
<protein>
    <submittedName>
        <fullName evidence="2">Uncharacterized protein</fullName>
    </submittedName>
</protein>